<organism evidence="7 8">
    <name type="scientific">Arenicella chitinivorans</name>
    <dbReference type="NCBI Taxonomy" id="1329800"/>
    <lineage>
        <taxon>Bacteria</taxon>
        <taxon>Pseudomonadati</taxon>
        <taxon>Pseudomonadota</taxon>
        <taxon>Gammaproteobacteria</taxon>
        <taxon>Arenicellales</taxon>
        <taxon>Arenicellaceae</taxon>
        <taxon>Arenicella</taxon>
    </lineage>
</organism>
<comment type="subunit">
    <text evidence="6">Heterooligomer composed of large and small subunits.</text>
</comment>
<evidence type="ECO:0000313" key="7">
    <source>
        <dbReference type="EMBL" id="GHA01738.1"/>
    </source>
</evidence>
<protein>
    <recommendedName>
        <fullName evidence="6">Exodeoxyribonuclease 7 small subunit</fullName>
        <ecNumber evidence="6">3.1.11.6</ecNumber>
    </recommendedName>
    <alternativeName>
        <fullName evidence="6">Exodeoxyribonuclease VII small subunit</fullName>
        <shortName evidence="6">Exonuclease VII small subunit</shortName>
    </alternativeName>
</protein>
<dbReference type="PANTHER" id="PTHR34137:SF1">
    <property type="entry name" value="EXODEOXYRIBONUCLEASE 7 SMALL SUBUNIT"/>
    <property type="match status" value="1"/>
</dbReference>
<dbReference type="Proteomes" id="UP000614811">
    <property type="component" value="Unassembled WGS sequence"/>
</dbReference>
<dbReference type="GO" id="GO:0009318">
    <property type="term" value="C:exodeoxyribonuclease VII complex"/>
    <property type="evidence" value="ECO:0007669"/>
    <property type="project" value="UniProtKB-UniRule"/>
</dbReference>
<keyword evidence="2 6" id="KW-0963">Cytoplasm</keyword>
<dbReference type="RefSeq" id="WP_189398759.1">
    <property type="nucleotide sequence ID" value="NZ_BMXA01000001.1"/>
</dbReference>
<evidence type="ECO:0000256" key="4">
    <source>
        <dbReference type="ARBA" id="ARBA00022801"/>
    </source>
</evidence>
<evidence type="ECO:0000313" key="8">
    <source>
        <dbReference type="Proteomes" id="UP000614811"/>
    </source>
</evidence>
<evidence type="ECO:0000256" key="2">
    <source>
        <dbReference type="ARBA" id="ARBA00022490"/>
    </source>
</evidence>
<evidence type="ECO:0000256" key="1">
    <source>
        <dbReference type="ARBA" id="ARBA00009998"/>
    </source>
</evidence>
<dbReference type="EC" id="3.1.11.6" evidence="6"/>
<dbReference type="EMBL" id="BMXA01000001">
    <property type="protein sequence ID" value="GHA01738.1"/>
    <property type="molecule type" value="Genomic_DNA"/>
</dbReference>
<dbReference type="AlphaFoldDB" id="A0A918RJS2"/>
<dbReference type="GO" id="GO:0008855">
    <property type="term" value="F:exodeoxyribonuclease VII activity"/>
    <property type="evidence" value="ECO:0007669"/>
    <property type="project" value="UniProtKB-UniRule"/>
</dbReference>
<comment type="function">
    <text evidence="6">Bidirectionally degrades single-stranded DNA into large acid-insoluble oligonucleotides, which are then degraded further into small acid-soluble oligonucleotides.</text>
</comment>
<dbReference type="Pfam" id="PF02609">
    <property type="entry name" value="Exonuc_VII_S"/>
    <property type="match status" value="1"/>
</dbReference>
<dbReference type="HAMAP" id="MF_00337">
    <property type="entry name" value="Exonuc_7_S"/>
    <property type="match status" value="1"/>
</dbReference>
<dbReference type="InterPro" id="IPR037004">
    <property type="entry name" value="Exonuc_VII_ssu_sf"/>
</dbReference>
<gene>
    <name evidence="6" type="primary">xseB</name>
    <name evidence="7" type="ORF">GCM10008090_08630</name>
</gene>
<evidence type="ECO:0000256" key="3">
    <source>
        <dbReference type="ARBA" id="ARBA00022722"/>
    </source>
</evidence>
<evidence type="ECO:0000256" key="6">
    <source>
        <dbReference type="HAMAP-Rule" id="MF_00337"/>
    </source>
</evidence>
<dbReference type="GO" id="GO:0006308">
    <property type="term" value="P:DNA catabolic process"/>
    <property type="evidence" value="ECO:0007669"/>
    <property type="project" value="UniProtKB-UniRule"/>
</dbReference>
<dbReference type="NCBIfam" id="NF002139">
    <property type="entry name" value="PRK00977.1-3"/>
    <property type="match status" value="1"/>
</dbReference>
<accession>A0A918RJS2</accession>
<comment type="subcellular location">
    <subcellularLocation>
        <location evidence="6">Cytoplasm</location>
    </subcellularLocation>
</comment>
<sequence>MNDQDLQKLSFETAYQELESIVDRMERGDQDLEQSLQDFERGVALMKHCHSVLRDAEQKVDILVKDNNGLFTTEPFTAGND</sequence>
<dbReference type="PANTHER" id="PTHR34137">
    <property type="entry name" value="EXODEOXYRIBONUCLEASE 7 SMALL SUBUNIT"/>
    <property type="match status" value="1"/>
</dbReference>
<keyword evidence="8" id="KW-1185">Reference proteome</keyword>
<proteinExistence type="inferred from homology"/>
<comment type="catalytic activity">
    <reaction evidence="6">
        <text>Exonucleolytic cleavage in either 5'- to 3'- or 3'- to 5'-direction to yield nucleoside 5'-phosphates.</text>
        <dbReference type="EC" id="3.1.11.6"/>
    </reaction>
</comment>
<comment type="caution">
    <text evidence="7">The sequence shown here is derived from an EMBL/GenBank/DDBJ whole genome shotgun (WGS) entry which is preliminary data.</text>
</comment>
<dbReference type="InterPro" id="IPR003761">
    <property type="entry name" value="Exonuc_VII_S"/>
</dbReference>
<comment type="similarity">
    <text evidence="1 6">Belongs to the XseB family.</text>
</comment>
<reference evidence="7" key="2">
    <citation type="submission" date="2020-09" db="EMBL/GenBank/DDBJ databases">
        <authorList>
            <person name="Sun Q."/>
            <person name="Kim S."/>
        </authorList>
    </citation>
    <scope>NUCLEOTIDE SEQUENCE</scope>
    <source>
        <strain evidence="7">KCTC 12711</strain>
    </source>
</reference>
<keyword evidence="3 6" id="KW-0540">Nuclease</keyword>
<dbReference type="NCBIfam" id="NF002140">
    <property type="entry name" value="PRK00977.1-4"/>
    <property type="match status" value="1"/>
</dbReference>
<dbReference type="NCBIfam" id="TIGR01280">
    <property type="entry name" value="xseB"/>
    <property type="match status" value="1"/>
</dbReference>
<dbReference type="Gene3D" id="1.10.287.1040">
    <property type="entry name" value="Exonuclease VII, small subunit"/>
    <property type="match status" value="1"/>
</dbReference>
<keyword evidence="5 6" id="KW-0269">Exonuclease</keyword>
<evidence type="ECO:0000256" key="5">
    <source>
        <dbReference type="ARBA" id="ARBA00022839"/>
    </source>
</evidence>
<dbReference type="SUPFAM" id="SSF116842">
    <property type="entry name" value="XseB-like"/>
    <property type="match status" value="1"/>
</dbReference>
<name>A0A918RJS2_9GAMM</name>
<dbReference type="GO" id="GO:0005829">
    <property type="term" value="C:cytosol"/>
    <property type="evidence" value="ECO:0007669"/>
    <property type="project" value="TreeGrafter"/>
</dbReference>
<keyword evidence="4 6" id="KW-0378">Hydrolase</keyword>
<reference evidence="7" key="1">
    <citation type="journal article" date="2014" name="Int. J. Syst. Evol. Microbiol.">
        <title>Complete genome sequence of Corynebacterium casei LMG S-19264T (=DSM 44701T), isolated from a smear-ripened cheese.</title>
        <authorList>
            <consortium name="US DOE Joint Genome Institute (JGI-PGF)"/>
            <person name="Walter F."/>
            <person name="Albersmeier A."/>
            <person name="Kalinowski J."/>
            <person name="Ruckert C."/>
        </authorList>
    </citation>
    <scope>NUCLEOTIDE SEQUENCE</scope>
    <source>
        <strain evidence="7">KCTC 12711</strain>
    </source>
</reference>